<evidence type="ECO:0000259" key="19">
    <source>
        <dbReference type="PROSITE" id="PS50109"/>
    </source>
</evidence>
<feature type="domain" description="PAS" evidence="21">
    <location>
        <begin position="354"/>
        <end position="424"/>
    </location>
</feature>
<evidence type="ECO:0000256" key="6">
    <source>
        <dbReference type="ARBA" id="ARBA00022679"/>
    </source>
</evidence>
<evidence type="ECO:0000256" key="8">
    <source>
        <dbReference type="ARBA" id="ARBA00022741"/>
    </source>
</evidence>
<dbReference type="InterPro" id="IPR013767">
    <property type="entry name" value="PAS_fold"/>
</dbReference>
<feature type="transmembrane region" description="Helical" evidence="18">
    <location>
        <begin position="7"/>
        <end position="26"/>
    </location>
</feature>
<dbReference type="GO" id="GO:0006355">
    <property type="term" value="P:regulation of DNA-templated transcription"/>
    <property type="evidence" value="ECO:0007669"/>
    <property type="project" value="InterPro"/>
</dbReference>
<dbReference type="Pfam" id="PF01627">
    <property type="entry name" value="Hpt"/>
    <property type="match status" value="1"/>
</dbReference>
<dbReference type="InterPro" id="IPR000014">
    <property type="entry name" value="PAS"/>
</dbReference>
<keyword evidence="4" id="KW-1003">Cell membrane</keyword>
<comment type="catalytic activity">
    <reaction evidence="1">
        <text>ATP + protein L-histidine = ADP + protein N-phospho-L-histidine.</text>
        <dbReference type="EC" id="2.7.13.3"/>
    </reaction>
</comment>
<evidence type="ECO:0000256" key="4">
    <source>
        <dbReference type="ARBA" id="ARBA00022475"/>
    </source>
</evidence>
<dbReference type="CDD" id="cd17546">
    <property type="entry name" value="REC_hyHK_CKI1_RcsC-like"/>
    <property type="match status" value="1"/>
</dbReference>
<dbReference type="GO" id="GO:0005886">
    <property type="term" value="C:plasma membrane"/>
    <property type="evidence" value="ECO:0007669"/>
    <property type="project" value="UniProtKB-SubCell"/>
</dbReference>
<dbReference type="OrthoDB" id="6110612at2"/>
<evidence type="ECO:0000259" key="20">
    <source>
        <dbReference type="PROSITE" id="PS50110"/>
    </source>
</evidence>
<dbReference type="InterPro" id="IPR004358">
    <property type="entry name" value="Sig_transdc_His_kin-like_C"/>
</dbReference>
<keyword evidence="17" id="KW-0175">Coiled coil</keyword>
<dbReference type="NCBIfam" id="TIGR00229">
    <property type="entry name" value="sensory_box"/>
    <property type="match status" value="2"/>
</dbReference>
<keyword evidence="12" id="KW-0902">Two-component regulatory system</keyword>
<dbReference type="PRINTS" id="PR00344">
    <property type="entry name" value="BCTRLSENSOR"/>
</dbReference>
<keyword evidence="10" id="KW-0067">ATP-binding</keyword>
<dbReference type="InterPro" id="IPR035965">
    <property type="entry name" value="PAS-like_dom_sf"/>
</dbReference>
<feature type="domain" description="HPt" evidence="23">
    <location>
        <begin position="1327"/>
        <end position="1424"/>
    </location>
</feature>
<dbReference type="Gene3D" id="3.30.565.10">
    <property type="entry name" value="Histidine kinase-like ATPase, C-terminal domain"/>
    <property type="match status" value="1"/>
</dbReference>
<evidence type="ECO:0000256" key="7">
    <source>
        <dbReference type="ARBA" id="ARBA00022692"/>
    </source>
</evidence>
<dbReference type="PROSITE" id="PS50894">
    <property type="entry name" value="HPT"/>
    <property type="match status" value="1"/>
</dbReference>
<dbReference type="Pfam" id="PF00512">
    <property type="entry name" value="HisKA"/>
    <property type="match status" value="1"/>
</dbReference>
<reference evidence="24 25" key="1">
    <citation type="submission" date="2016-06" db="EMBL/GenBank/DDBJ databases">
        <authorList>
            <person name="Kjaerup R.B."/>
            <person name="Dalgaard T.S."/>
            <person name="Juul-Madsen H.R."/>
        </authorList>
    </citation>
    <scope>NUCLEOTIDE SEQUENCE [LARGE SCALE GENOMIC DNA]</scope>
    <source>
        <strain evidence="24 25">CECT 5080</strain>
    </source>
</reference>
<evidence type="ECO:0000259" key="22">
    <source>
        <dbReference type="PROSITE" id="PS50113"/>
    </source>
</evidence>
<feature type="domain" description="Response regulatory" evidence="20">
    <location>
        <begin position="1020"/>
        <end position="1144"/>
    </location>
</feature>
<keyword evidence="11 18" id="KW-1133">Transmembrane helix</keyword>
<comment type="subcellular location">
    <subcellularLocation>
        <location evidence="2">Cell membrane</location>
        <topology evidence="2">Multi-pass membrane protein</topology>
    </subcellularLocation>
</comment>
<keyword evidence="25" id="KW-1185">Reference proteome</keyword>
<dbReference type="SUPFAM" id="SSF47226">
    <property type="entry name" value="Histidine-containing phosphotransfer domain, HPT domain"/>
    <property type="match status" value="1"/>
</dbReference>
<dbReference type="SMART" id="SM00388">
    <property type="entry name" value="HisKA"/>
    <property type="match status" value="1"/>
</dbReference>
<evidence type="ECO:0000256" key="14">
    <source>
        <dbReference type="ARBA" id="ARBA00068150"/>
    </source>
</evidence>
<keyword evidence="7 18" id="KW-0812">Transmembrane</keyword>
<dbReference type="InterPro" id="IPR036097">
    <property type="entry name" value="HisK_dim/P_sf"/>
</dbReference>
<dbReference type="SMART" id="SM00387">
    <property type="entry name" value="HATPase_c"/>
    <property type="match status" value="1"/>
</dbReference>
<evidence type="ECO:0000256" key="5">
    <source>
        <dbReference type="ARBA" id="ARBA00022553"/>
    </source>
</evidence>
<dbReference type="EMBL" id="FLOC01000015">
    <property type="protein sequence ID" value="SBS33290.1"/>
    <property type="molecule type" value="Genomic_DNA"/>
</dbReference>
<sequence length="1501" mass="167867">MKESTRWKVLVAVFIVFTLAISYFNYSFQFHKLTNESKASISDELSEHSQTLQSEVDELTDDLHFLTSVPPISGIIRATEQEDSIDPLDNSTLSTWKRRLERIFQSYISSHEHVYQIRFIGVANNGLELVRVEQTGPSAQVMRGSKLQEKSSRDYFQEITSFNSKDIYISDVNLNRESGVIQVPHNPTVRFAQKVYNDAGKLFGFIILNVNADGLFQKIINNTNQFDQIYITNHNGEFLFDPNNRYAFNFEFDDSNTWHDIYRSDGAIGFLSETDEYGHTTTTEGIALMAEVPLMQGRNAIQIRLFKDTQHLFYSALTNTAYGFTIFIVGLFVFVVFFLVYRSKSRSQALLEIERAQNTSIIESSQDAIIGVTMDGKIRDWNPSASKMFGYQKEEVLGQSTDTVLLTEETLSEENRIREELRQGRPVNHFETTRRTKNGTSIEVSISASPIYDANGELVGVSKIIRDITEQKRISKQLEEFNQSLEQQVRERTDELNRTYTLQSAILTNATYLVIATDTQGVITLLNPSAEALLGYNADDVVGKETPQLFHLESEVRARAEEFSQALGETVEPGFDVFVVKSQKGLRNEHEWSYVSKSGQSIPVYLAVSALTDSAGEIIGYLGIAADISELVVQRKESEALKSQLTTATNVANIGIWGWNAQTNEVSWSDIMYQLYDLPSSVTISYDKWISYIMVEDRARVIEHFQQHRQGAEVAEICFDIISEKGARKTIQAAATQDYNPFDGSTQFVGINRDVSDQVQYEKALRQAKEIADNASRTKSEFVANMSHEIRTPMNAIIGLLELLRKTELDTKQLDFVMKSDGAARSLLNILNDILDFSKVEAGKLDIDPHPFKVLELSTHVATILTSNIGEKDIELVVDVAPSVPTVITLDSHRLQQIVLNIASNAVKFTSHGVVCIHFSCQQQEEGQELVIVVSDTGIGIPSAKQERIFEAFTQAETSTVREYGGTGLGLVITKMLIELMDGQLVLQSEENVGTTFTARIPFQDFNEAQPFPVLENALNVLLMDDLPQALTAAMHAVEILGWHAVSAQDQTQLLAELNRAAQAGQPFDLVIIDYDMPAVSGAEVVTAIRQLAPEVFAGQVFMLTPHNKALDLIKLNAEGCSVDAVLDKPLTPASLLQNYVDLTLLESQREAAQERQKPLEGIDILLVEDNATNQLVAREILQSEGAKITIAVNGEEAVAWVKEYPDQFDLLLMDIQMPVMDGYEATRIIRETLHREELPILAMTANALATDKAKALEQGMNGHISKPFNTASLINMILVQVKGEEYSPTPRLEQARPAPLDSVTEPRAGESALLNVEAALQRLNHMHALYLQALDAYIQDSEAILSQVPEYVSEQNKQDTCELLHAFKGTSATVGAERLAELLKTLEGQLKQNQYSLYAESMAEIQYVHLQTLELAQQYRQQADATQEPSARTGLSKVHAPQIRTLYELLKANNMEAIHAFEQLHCMVSSEVLEEIRDMVHGLNFKRAADTLARRLEISA</sequence>
<feature type="modified residue" description="4-aspartylphosphate" evidence="16">
    <location>
        <position position="1074"/>
    </location>
</feature>
<dbReference type="PROSITE" id="PS50113">
    <property type="entry name" value="PAC"/>
    <property type="match status" value="2"/>
</dbReference>
<dbReference type="InterPro" id="IPR003661">
    <property type="entry name" value="HisK_dim/P_dom"/>
</dbReference>
<dbReference type="InterPro" id="IPR036890">
    <property type="entry name" value="HATPase_C_sf"/>
</dbReference>
<dbReference type="Pfam" id="PF02518">
    <property type="entry name" value="HATPase_c"/>
    <property type="match status" value="1"/>
</dbReference>
<dbReference type="PROSITE" id="PS50109">
    <property type="entry name" value="HIS_KIN"/>
    <property type="match status" value="1"/>
</dbReference>
<dbReference type="Gene3D" id="3.40.50.2300">
    <property type="match status" value="2"/>
</dbReference>
<evidence type="ECO:0000256" key="18">
    <source>
        <dbReference type="SAM" id="Phobius"/>
    </source>
</evidence>
<dbReference type="FunFam" id="1.10.287.130:FF:000002">
    <property type="entry name" value="Two-component osmosensing histidine kinase"/>
    <property type="match status" value="1"/>
</dbReference>
<comment type="subunit">
    <text evidence="13">At low DSF concentrations, interacts with RpfF.</text>
</comment>
<keyword evidence="5 16" id="KW-0597">Phosphoprotein</keyword>
<evidence type="ECO:0000256" key="2">
    <source>
        <dbReference type="ARBA" id="ARBA00004651"/>
    </source>
</evidence>
<protein>
    <recommendedName>
        <fullName evidence="14">Sensory/regulatory protein RpfC</fullName>
        <ecNumber evidence="3">2.7.13.3</ecNumber>
    </recommendedName>
</protein>
<name>A0A1A8TI31_9GAMM</name>
<dbReference type="RefSeq" id="WP_067213419.1">
    <property type="nucleotide sequence ID" value="NZ_FLOC01000015.1"/>
</dbReference>
<dbReference type="PROSITE" id="PS50110">
    <property type="entry name" value="RESPONSE_REGULATORY"/>
    <property type="match status" value="2"/>
</dbReference>
<dbReference type="CDD" id="cd00156">
    <property type="entry name" value="REC"/>
    <property type="match status" value="1"/>
</dbReference>
<dbReference type="SUPFAM" id="SSF55874">
    <property type="entry name" value="ATPase domain of HSP90 chaperone/DNA topoisomerase II/histidine kinase"/>
    <property type="match status" value="1"/>
</dbReference>
<keyword evidence="6 24" id="KW-0808">Transferase</keyword>
<dbReference type="InterPro" id="IPR029151">
    <property type="entry name" value="Sensor-like_sf"/>
</dbReference>
<dbReference type="STRING" id="295068.MAQ5080_02537"/>
<dbReference type="FunFam" id="3.30.565.10:FF:000010">
    <property type="entry name" value="Sensor histidine kinase RcsC"/>
    <property type="match status" value="1"/>
</dbReference>
<dbReference type="Pfam" id="PF00072">
    <property type="entry name" value="Response_reg"/>
    <property type="match status" value="2"/>
</dbReference>
<dbReference type="InterPro" id="IPR036641">
    <property type="entry name" value="HPT_dom_sf"/>
</dbReference>
<dbReference type="SMART" id="SM00091">
    <property type="entry name" value="PAS"/>
    <property type="match status" value="3"/>
</dbReference>
<evidence type="ECO:0000256" key="10">
    <source>
        <dbReference type="ARBA" id="ARBA00022840"/>
    </source>
</evidence>
<evidence type="ECO:0000256" key="3">
    <source>
        <dbReference type="ARBA" id="ARBA00012438"/>
    </source>
</evidence>
<dbReference type="Gene3D" id="3.30.450.20">
    <property type="entry name" value="PAS domain"/>
    <property type="match status" value="4"/>
</dbReference>
<evidence type="ECO:0000256" key="17">
    <source>
        <dbReference type="SAM" id="Coils"/>
    </source>
</evidence>
<evidence type="ECO:0000259" key="23">
    <source>
        <dbReference type="PROSITE" id="PS50894"/>
    </source>
</evidence>
<dbReference type="CDD" id="cd00130">
    <property type="entry name" value="PAS"/>
    <property type="match status" value="2"/>
</dbReference>
<evidence type="ECO:0000256" key="1">
    <source>
        <dbReference type="ARBA" id="ARBA00000085"/>
    </source>
</evidence>
<evidence type="ECO:0000256" key="12">
    <source>
        <dbReference type="ARBA" id="ARBA00023012"/>
    </source>
</evidence>
<dbReference type="SMART" id="SM00086">
    <property type="entry name" value="PAC"/>
    <property type="match status" value="3"/>
</dbReference>
<keyword evidence="9 24" id="KW-0418">Kinase</keyword>
<evidence type="ECO:0000259" key="21">
    <source>
        <dbReference type="PROSITE" id="PS50112"/>
    </source>
</evidence>
<dbReference type="CDD" id="cd16922">
    <property type="entry name" value="HATPase_EvgS-ArcB-TorS-like"/>
    <property type="match status" value="1"/>
</dbReference>
<evidence type="ECO:0000256" key="11">
    <source>
        <dbReference type="ARBA" id="ARBA00022989"/>
    </source>
</evidence>
<dbReference type="CDD" id="cd00082">
    <property type="entry name" value="HisKA"/>
    <property type="match status" value="1"/>
</dbReference>
<feature type="domain" description="PAC" evidence="22">
    <location>
        <begin position="428"/>
        <end position="480"/>
    </location>
</feature>
<dbReference type="InterPro" id="IPR001789">
    <property type="entry name" value="Sig_transdc_resp-reg_receiver"/>
</dbReference>
<dbReference type="GO" id="GO:0000155">
    <property type="term" value="F:phosphorelay sensor kinase activity"/>
    <property type="evidence" value="ECO:0007669"/>
    <property type="project" value="InterPro"/>
</dbReference>
<proteinExistence type="predicted"/>
<dbReference type="SUPFAM" id="SSF55785">
    <property type="entry name" value="PYP-like sensor domain (PAS domain)"/>
    <property type="match status" value="3"/>
</dbReference>
<dbReference type="Pfam" id="PF00989">
    <property type="entry name" value="PAS"/>
    <property type="match status" value="2"/>
</dbReference>
<feature type="domain" description="Response regulatory" evidence="20">
    <location>
        <begin position="1164"/>
        <end position="1282"/>
    </location>
</feature>
<dbReference type="Gene3D" id="1.20.120.160">
    <property type="entry name" value="HPT domain"/>
    <property type="match status" value="1"/>
</dbReference>
<feature type="domain" description="Histidine kinase" evidence="19">
    <location>
        <begin position="785"/>
        <end position="1005"/>
    </location>
</feature>
<evidence type="ECO:0000313" key="25">
    <source>
        <dbReference type="Proteomes" id="UP000092627"/>
    </source>
</evidence>
<evidence type="ECO:0000256" key="9">
    <source>
        <dbReference type="ARBA" id="ARBA00022777"/>
    </source>
</evidence>
<keyword evidence="18" id="KW-0472">Membrane</keyword>
<dbReference type="InterPro" id="IPR048760">
    <property type="entry name" value="VP0354-like_sensor_dom"/>
</dbReference>
<evidence type="ECO:0000313" key="24">
    <source>
        <dbReference type="EMBL" id="SBS33290.1"/>
    </source>
</evidence>
<evidence type="ECO:0000256" key="16">
    <source>
        <dbReference type="PROSITE-ProRule" id="PRU00169"/>
    </source>
</evidence>
<feature type="transmembrane region" description="Helical" evidence="18">
    <location>
        <begin position="321"/>
        <end position="341"/>
    </location>
</feature>
<dbReference type="Pfam" id="PF21623">
    <property type="entry name" value="HK_sensor_dom_bact"/>
    <property type="match status" value="1"/>
</dbReference>
<dbReference type="PANTHER" id="PTHR45339">
    <property type="entry name" value="HYBRID SIGNAL TRANSDUCTION HISTIDINE KINASE J"/>
    <property type="match status" value="1"/>
</dbReference>
<dbReference type="InterPro" id="IPR008207">
    <property type="entry name" value="Sig_transdc_His_kin_Hpt_dom"/>
</dbReference>
<dbReference type="Gene3D" id="1.10.287.130">
    <property type="match status" value="1"/>
</dbReference>
<feature type="modified residue" description="4-aspartylphosphate" evidence="16">
    <location>
        <position position="1215"/>
    </location>
</feature>
<dbReference type="PROSITE" id="PS50112">
    <property type="entry name" value="PAS"/>
    <property type="match status" value="2"/>
</dbReference>
<dbReference type="GO" id="GO:0005524">
    <property type="term" value="F:ATP binding"/>
    <property type="evidence" value="ECO:0007669"/>
    <property type="project" value="UniProtKB-KW"/>
</dbReference>
<feature type="coiled-coil region" evidence="17">
    <location>
        <begin position="468"/>
        <end position="495"/>
    </location>
</feature>
<feature type="domain" description="PAC" evidence="22">
    <location>
        <begin position="588"/>
        <end position="640"/>
    </location>
</feature>
<evidence type="ECO:0000256" key="13">
    <source>
        <dbReference type="ARBA" id="ARBA00064003"/>
    </source>
</evidence>
<dbReference type="Proteomes" id="UP000092627">
    <property type="component" value="Unassembled WGS sequence"/>
</dbReference>
<dbReference type="InterPro" id="IPR011006">
    <property type="entry name" value="CheY-like_superfamily"/>
</dbReference>
<dbReference type="SMART" id="SM00448">
    <property type="entry name" value="REC"/>
    <property type="match status" value="2"/>
</dbReference>
<feature type="domain" description="PAS" evidence="21">
    <location>
        <begin position="499"/>
        <end position="570"/>
    </location>
</feature>
<dbReference type="SUPFAM" id="SSF103190">
    <property type="entry name" value="Sensory domain-like"/>
    <property type="match status" value="1"/>
</dbReference>
<organism evidence="24 25">
    <name type="scientific">Marinomonas aquimarina</name>
    <dbReference type="NCBI Taxonomy" id="295068"/>
    <lineage>
        <taxon>Bacteria</taxon>
        <taxon>Pseudomonadati</taxon>
        <taxon>Pseudomonadota</taxon>
        <taxon>Gammaproteobacteria</taxon>
        <taxon>Oceanospirillales</taxon>
        <taxon>Oceanospirillaceae</taxon>
        <taxon>Marinomonas</taxon>
    </lineage>
</organism>
<dbReference type="PANTHER" id="PTHR45339:SF3">
    <property type="entry name" value="HISTIDINE KINASE"/>
    <property type="match status" value="1"/>
</dbReference>
<dbReference type="SUPFAM" id="SSF47384">
    <property type="entry name" value="Homodimeric domain of signal transducing histidine kinase"/>
    <property type="match status" value="1"/>
</dbReference>
<accession>A0A1A8TI31</accession>
<dbReference type="InterPro" id="IPR003594">
    <property type="entry name" value="HATPase_dom"/>
</dbReference>
<gene>
    <name evidence="24" type="primary">barA_6</name>
    <name evidence="24" type="ORF">MAQ5080_02537</name>
</gene>
<evidence type="ECO:0000256" key="15">
    <source>
        <dbReference type="PROSITE-ProRule" id="PRU00110"/>
    </source>
</evidence>
<dbReference type="SUPFAM" id="SSF52172">
    <property type="entry name" value="CheY-like"/>
    <property type="match status" value="2"/>
</dbReference>
<feature type="modified residue" description="Phosphohistidine" evidence="15">
    <location>
        <position position="1366"/>
    </location>
</feature>
<keyword evidence="8" id="KW-0547">Nucleotide-binding</keyword>
<dbReference type="InterPro" id="IPR005467">
    <property type="entry name" value="His_kinase_dom"/>
</dbReference>
<dbReference type="InterPro" id="IPR000700">
    <property type="entry name" value="PAS-assoc_C"/>
</dbReference>
<dbReference type="EC" id="2.7.13.3" evidence="3"/>
<dbReference type="InterPro" id="IPR001610">
    <property type="entry name" value="PAC"/>
</dbReference>